<sequence>MAALYGDDSVYRSHDAQEQSCLPPDIHVEMILTQSSPDWNSQLQQQPQLPEGMPIYSLHDHHQHHQHHQEQYHQGNQLYYYQRFQIEQQRQQQYQQELQFQYRSYPYQYQHQQPSNLRNNSNDQGERRPQRLALPRLDTSSPAVRPPAQPIKRPRYYATFPLSTPASSTTSTPLSLKAKSQTSPRSPQHQSSFSVFPYIDSASSFRSDSRKPASAAAVPKQTPSSSEAVVPKWMNQIDSAPSRPAKVRKPRTLFRVMASIMSSSRKERSLAEKQKSVVPHPPDASAMAHAKKQPKRPQAVFALLEGLVSKDK</sequence>
<dbReference type="AlphaFoldDB" id="A0A2B7X4R4"/>
<name>A0A2B7X4R4_9EURO</name>
<dbReference type="Proteomes" id="UP000224080">
    <property type="component" value="Unassembled WGS sequence"/>
</dbReference>
<feature type="region of interest" description="Disordered" evidence="1">
    <location>
        <begin position="110"/>
        <end position="192"/>
    </location>
</feature>
<feature type="compositionally biased region" description="Low complexity" evidence="1">
    <location>
        <begin position="158"/>
        <end position="180"/>
    </location>
</feature>
<accession>A0A2B7X4R4</accession>
<feature type="compositionally biased region" description="Basic and acidic residues" evidence="1">
    <location>
        <begin position="264"/>
        <end position="275"/>
    </location>
</feature>
<feature type="region of interest" description="Disordered" evidence="1">
    <location>
        <begin position="204"/>
        <end position="228"/>
    </location>
</feature>
<evidence type="ECO:0000256" key="1">
    <source>
        <dbReference type="SAM" id="MobiDB-lite"/>
    </source>
</evidence>
<dbReference type="OrthoDB" id="4188637at2759"/>
<dbReference type="EMBL" id="PDNC01000045">
    <property type="protein sequence ID" value="PGH03722.1"/>
    <property type="molecule type" value="Genomic_DNA"/>
</dbReference>
<evidence type="ECO:0000313" key="2">
    <source>
        <dbReference type="EMBL" id="PGH03722.1"/>
    </source>
</evidence>
<gene>
    <name evidence="2" type="ORF">GX51_03866</name>
</gene>
<proteinExistence type="predicted"/>
<feature type="compositionally biased region" description="Polar residues" evidence="1">
    <location>
        <begin position="181"/>
        <end position="192"/>
    </location>
</feature>
<keyword evidence="3" id="KW-1185">Reference proteome</keyword>
<feature type="region of interest" description="Disordered" evidence="1">
    <location>
        <begin position="263"/>
        <end position="296"/>
    </location>
</feature>
<evidence type="ECO:0000313" key="3">
    <source>
        <dbReference type="Proteomes" id="UP000224080"/>
    </source>
</evidence>
<comment type="caution">
    <text evidence="2">The sequence shown here is derived from an EMBL/GenBank/DDBJ whole genome shotgun (WGS) entry which is preliminary data.</text>
</comment>
<protein>
    <submittedName>
        <fullName evidence="2">Uncharacterized protein</fullName>
    </submittedName>
</protein>
<reference evidence="2 3" key="1">
    <citation type="submission" date="2017-10" db="EMBL/GenBank/DDBJ databases">
        <title>Comparative genomics in systemic dimorphic fungi from Ajellomycetaceae.</title>
        <authorList>
            <person name="Munoz J.F."/>
            <person name="Mcewen J.G."/>
            <person name="Clay O.K."/>
            <person name="Cuomo C.A."/>
        </authorList>
    </citation>
    <scope>NUCLEOTIDE SEQUENCE [LARGE SCALE GENOMIC DNA]</scope>
    <source>
        <strain evidence="2 3">UAMH130</strain>
    </source>
</reference>
<organism evidence="2 3">
    <name type="scientific">Blastomyces parvus</name>
    <dbReference type="NCBI Taxonomy" id="2060905"/>
    <lineage>
        <taxon>Eukaryota</taxon>
        <taxon>Fungi</taxon>
        <taxon>Dikarya</taxon>
        <taxon>Ascomycota</taxon>
        <taxon>Pezizomycotina</taxon>
        <taxon>Eurotiomycetes</taxon>
        <taxon>Eurotiomycetidae</taxon>
        <taxon>Onygenales</taxon>
        <taxon>Ajellomycetaceae</taxon>
        <taxon>Blastomyces</taxon>
    </lineage>
</organism>